<dbReference type="RefSeq" id="WP_377069096.1">
    <property type="nucleotide sequence ID" value="NZ_JBHMEC010000015.1"/>
</dbReference>
<dbReference type="Gene3D" id="1.20.1530.20">
    <property type="match status" value="1"/>
</dbReference>
<dbReference type="InterPro" id="IPR038770">
    <property type="entry name" value="Na+/solute_symporter_sf"/>
</dbReference>
<feature type="transmembrane region" description="Helical" evidence="1">
    <location>
        <begin position="107"/>
        <end position="130"/>
    </location>
</feature>
<name>A0ABV5HZH9_9RHOB</name>
<feature type="transmembrane region" description="Helical" evidence="1">
    <location>
        <begin position="204"/>
        <end position="229"/>
    </location>
</feature>
<keyword evidence="1" id="KW-0472">Membrane</keyword>
<keyword evidence="3" id="KW-1185">Reference proteome</keyword>
<feature type="transmembrane region" description="Helical" evidence="1">
    <location>
        <begin position="44"/>
        <end position="64"/>
    </location>
</feature>
<evidence type="ECO:0008006" key="4">
    <source>
        <dbReference type="Google" id="ProtNLM"/>
    </source>
</evidence>
<feature type="transmembrane region" description="Helical" evidence="1">
    <location>
        <begin position="278"/>
        <end position="302"/>
    </location>
</feature>
<gene>
    <name evidence="2" type="ORF">ACFFU4_08620</name>
</gene>
<evidence type="ECO:0000256" key="1">
    <source>
        <dbReference type="SAM" id="Phobius"/>
    </source>
</evidence>
<feature type="transmembrane region" description="Helical" evidence="1">
    <location>
        <begin position="76"/>
        <end position="101"/>
    </location>
</feature>
<reference evidence="2 3" key="1">
    <citation type="submission" date="2024-09" db="EMBL/GenBank/DDBJ databases">
        <authorList>
            <person name="Sun Q."/>
            <person name="Mori K."/>
        </authorList>
    </citation>
    <scope>NUCLEOTIDE SEQUENCE [LARGE SCALE GENOMIC DNA]</scope>
    <source>
        <strain evidence="2 3">CECT 9424</strain>
    </source>
</reference>
<evidence type="ECO:0000313" key="3">
    <source>
        <dbReference type="Proteomes" id="UP001589670"/>
    </source>
</evidence>
<evidence type="ECO:0000313" key="2">
    <source>
        <dbReference type="EMBL" id="MFB9149808.1"/>
    </source>
</evidence>
<proteinExistence type="predicted"/>
<feature type="transmembrane region" description="Helical" evidence="1">
    <location>
        <begin position="235"/>
        <end position="258"/>
    </location>
</feature>
<organism evidence="2 3">
    <name type="scientific">Roseovarius ramblicola</name>
    <dbReference type="NCBI Taxonomy" id="2022336"/>
    <lineage>
        <taxon>Bacteria</taxon>
        <taxon>Pseudomonadati</taxon>
        <taxon>Pseudomonadota</taxon>
        <taxon>Alphaproteobacteria</taxon>
        <taxon>Rhodobacterales</taxon>
        <taxon>Roseobacteraceae</taxon>
        <taxon>Roseovarius</taxon>
    </lineage>
</organism>
<sequence length="321" mass="32366">MLRSGGARRGGGVSGALAALARHGRLVLVAGLVVGALAPGLARAMAPLIFPMIAFLLFLATLRVEMRAAFPGRRTLPRYLGVTLAMQVALPVAAIAGLWALGAQASILGIGVVLVLAAPPMTGSPGLTILAGGDPAPALRQLVLGTALLPLTVLPVFWLLPVFGAPLVVVEAALRLLAVIALAGGAGICLRARVAWLRGPAGQGAVDGLITLAMAVVVVGLMSAVGPALMAPTPALWATLAAVFALGFGAQVVTLLVARRRAPGSAPALAVIAGNRNLALFLGALPAETAAALLLFVGLYQLPMYLTPLVMAPLIRRLAPA</sequence>
<comment type="caution">
    <text evidence="2">The sequence shown here is derived from an EMBL/GenBank/DDBJ whole genome shotgun (WGS) entry which is preliminary data.</text>
</comment>
<keyword evidence="1" id="KW-1133">Transmembrane helix</keyword>
<protein>
    <recommendedName>
        <fullName evidence="4">Sodium Bile acid symporter family protein</fullName>
    </recommendedName>
</protein>
<feature type="transmembrane region" description="Helical" evidence="1">
    <location>
        <begin position="142"/>
        <end position="160"/>
    </location>
</feature>
<dbReference type="Proteomes" id="UP001589670">
    <property type="component" value="Unassembled WGS sequence"/>
</dbReference>
<feature type="transmembrane region" description="Helical" evidence="1">
    <location>
        <begin position="172"/>
        <end position="192"/>
    </location>
</feature>
<feature type="transmembrane region" description="Helical" evidence="1">
    <location>
        <begin position="12"/>
        <end position="38"/>
    </location>
</feature>
<accession>A0ABV5HZH9</accession>
<dbReference type="EMBL" id="JBHMEC010000015">
    <property type="protein sequence ID" value="MFB9149808.1"/>
    <property type="molecule type" value="Genomic_DNA"/>
</dbReference>
<keyword evidence="1" id="KW-0812">Transmembrane</keyword>